<comment type="similarity">
    <text evidence="1">Belongs to the chaperonin (HSP60) family.</text>
</comment>
<dbReference type="SUPFAM" id="SSF48592">
    <property type="entry name" value="GroEL equatorial domain-like"/>
    <property type="match status" value="1"/>
</dbReference>
<reference evidence="6" key="1">
    <citation type="journal article" date="2021" name="Proc. Natl. Acad. Sci. U.S.A.">
        <title>A Catalog of Tens of Thousands of Viruses from Human Metagenomes Reveals Hidden Associations with Chronic Diseases.</title>
        <authorList>
            <person name="Tisza M.J."/>
            <person name="Buck C.B."/>
        </authorList>
    </citation>
    <scope>NUCLEOTIDE SEQUENCE</scope>
    <source>
        <strain evidence="6">Ct9A73</strain>
    </source>
</reference>
<comment type="similarity">
    <text evidence="2">Belongs to the TCP-1 chaperonin family.</text>
</comment>
<dbReference type="InterPro" id="IPR027409">
    <property type="entry name" value="GroEL-like_apical_dom_sf"/>
</dbReference>
<keyword evidence="5" id="KW-0143">Chaperone</keyword>
<accession>A0A8S5UJS9</accession>
<dbReference type="Gene3D" id="1.10.560.10">
    <property type="entry name" value="GroEL-like equatorial domain"/>
    <property type="match status" value="1"/>
</dbReference>
<evidence type="ECO:0000256" key="5">
    <source>
        <dbReference type="ARBA" id="ARBA00023186"/>
    </source>
</evidence>
<dbReference type="PRINTS" id="PR00304">
    <property type="entry name" value="TCOMPLEXTCP1"/>
</dbReference>
<dbReference type="PANTHER" id="PTHR45633">
    <property type="entry name" value="60 KDA HEAT SHOCK PROTEIN, MITOCHONDRIAL"/>
    <property type="match status" value="1"/>
</dbReference>
<dbReference type="InterPro" id="IPR027410">
    <property type="entry name" value="TCP-1-like_intermed_sf"/>
</dbReference>
<evidence type="ECO:0000256" key="2">
    <source>
        <dbReference type="ARBA" id="ARBA00008020"/>
    </source>
</evidence>
<dbReference type="SUPFAM" id="SSF54849">
    <property type="entry name" value="GroEL-intermediate domain like"/>
    <property type="match status" value="1"/>
</dbReference>
<dbReference type="InterPro" id="IPR027413">
    <property type="entry name" value="GROEL-like_equatorial_sf"/>
</dbReference>
<dbReference type="Gene3D" id="3.30.260.10">
    <property type="entry name" value="TCP-1-like chaperonin intermediate domain"/>
    <property type="match status" value="1"/>
</dbReference>
<keyword evidence="6" id="KW-0346">Stress response</keyword>
<sequence length="492" mass="53669">MPKQTSVRNVIRGTELREKISMGVEKAFDVAYSSYGANSGNIMIEHRFGEPLVSHDGITNIGRLVVSDPVENMAISLVRQASEKTNRSAGDSTTLTIVMTYLVYNYFKEMAKDKPRAVQKQIEQNKKAIIKAIKDTKIKATDELLYSVAHTSSGDEAIGHLVFDAINDAGANGAVTVVETPENKIESKIVQGFTFKKGMSSIAFADDMQSIQTKYDNPTVIVMSRIISKNDDIVPIIDAVLKAGAESIVLVADVSGQALETLATNKMNGKLDVVVVEPSSQARELFLRDVAAYAGAEVFVSPRVSDFTDANIGKVERAHITTTKTILSGPGNREKLDRYIEGIKDDYRRDALNGKTVEISVGAATQVERQELKLRIEDAVAATQIAKDYGVLPGGGTFLRDVYESDTTNMPSYLTQPYTMLVGSMAKETTEDKPYTPKAGYDIYSETYHTDVLEAGIVDSAKSIEEAIINSHSVAAQLLSINVALPFEKDQE</sequence>
<evidence type="ECO:0000313" key="6">
    <source>
        <dbReference type="EMBL" id="DAF94699.1"/>
    </source>
</evidence>
<dbReference type="Pfam" id="PF00118">
    <property type="entry name" value="Cpn60_TCP1"/>
    <property type="match status" value="1"/>
</dbReference>
<dbReference type="InterPro" id="IPR001844">
    <property type="entry name" value="Cpn60/GroEL"/>
</dbReference>
<protein>
    <submittedName>
        <fullName evidence="6">Heat shock protein 60</fullName>
    </submittedName>
</protein>
<name>A0A8S5UJS9_9CAUD</name>
<keyword evidence="3" id="KW-0547">Nucleotide-binding</keyword>
<keyword evidence="4" id="KW-0067">ATP-binding</keyword>
<dbReference type="Gene3D" id="3.50.7.10">
    <property type="entry name" value="GroEL"/>
    <property type="match status" value="1"/>
</dbReference>
<dbReference type="EMBL" id="BK016096">
    <property type="protein sequence ID" value="DAF94699.1"/>
    <property type="molecule type" value="Genomic_DNA"/>
</dbReference>
<evidence type="ECO:0000256" key="4">
    <source>
        <dbReference type="ARBA" id="ARBA00022840"/>
    </source>
</evidence>
<dbReference type="InterPro" id="IPR017998">
    <property type="entry name" value="Chaperone_TCP-1"/>
</dbReference>
<dbReference type="GO" id="GO:0005524">
    <property type="term" value="F:ATP binding"/>
    <property type="evidence" value="ECO:0007669"/>
    <property type="project" value="UniProtKB-KW"/>
</dbReference>
<evidence type="ECO:0000256" key="1">
    <source>
        <dbReference type="ARBA" id="ARBA00006607"/>
    </source>
</evidence>
<dbReference type="InterPro" id="IPR002423">
    <property type="entry name" value="Cpn60/GroEL/TCP-1"/>
</dbReference>
<dbReference type="SUPFAM" id="SSF52029">
    <property type="entry name" value="GroEL apical domain-like"/>
    <property type="match status" value="1"/>
</dbReference>
<dbReference type="GO" id="GO:0042026">
    <property type="term" value="P:protein refolding"/>
    <property type="evidence" value="ECO:0007669"/>
    <property type="project" value="InterPro"/>
</dbReference>
<evidence type="ECO:0000256" key="3">
    <source>
        <dbReference type="ARBA" id="ARBA00022741"/>
    </source>
</evidence>
<dbReference type="GO" id="GO:0140662">
    <property type="term" value="F:ATP-dependent protein folding chaperone"/>
    <property type="evidence" value="ECO:0007669"/>
    <property type="project" value="InterPro"/>
</dbReference>
<organism evidence="6">
    <name type="scientific">Podoviridae sp. ct9A73</name>
    <dbReference type="NCBI Taxonomy" id="2825225"/>
    <lineage>
        <taxon>Viruses</taxon>
        <taxon>Duplodnaviria</taxon>
        <taxon>Heunggongvirae</taxon>
        <taxon>Uroviricota</taxon>
        <taxon>Caudoviricetes</taxon>
    </lineage>
</organism>
<proteinExistence type="inferred from homology"/>